<dbReference type="SUPFAM" id="SSF54427">
    <property type="entry name" value="NTF2-like"/>
    <property type="match status" value="1"/>
</dbReference>
<evidence type="ECO:0000259" key="11">
    <source>
        <dbReference type="PROSITE" id="PS50011"/>
    </source>
</evidence>
<evidence type="ECO:0000256" key="5">
    <source>
        <dbReference type="ARBA" id="ARBA00038035"/>
    </source>
</evidence>
<feature type="domain" description="NTF2" evidence="12">
    <location>
        <begin position="216"/>
        <end position="366"/>
    </location>
</feature>
<accession>A0A1E5WEF0</accession>
<dbReference type="Gene3D" id="1.10.510.10">
    <property type="entry name" value="Transferase(Phosphotransferase) domain 1"/>
    <property type="match status" value="1"/>
</dbReference>
<comment type="caution">
    <text evidence="13">The sequence shown here is derived from an EMBL/GenBank/DDBJ whole genome shotgun (WGS) entry which is preliminary data.</text>
</comment>
<dbReference type="PANTHER" id="PTHR48013:SF9">
    <property type="entry name" value="DUAL SPECIFICITY MITOGEN-ACTIVATED PROTEIN KINASE KINASE 5"/>
    <property type="match status" value="1"/>
</dbReference>
<evidence type="ECO:0000256" key="4">
    <source>
        <dbReference type="ARBA" id="ARBA00022840"/>
    </source>
</evidence>
<keyword evidence="4" id="KW-0067">ATP-binding</keyword>
<dbReference type="PROSITE" id="PS50011">
    <property type="entry name" value="PROTEIN_KINASE_DOM"/>
    <property type="match status" value="1"/>
</dbReference>
<proteinExistence type="inferred from homology"/>
<reference evidence="13 14" key="1">
    <citation type="submission" date="2016-09" db="EMBL/GenBank/DDBJ databases">
        <title>The draft genome of Dichanthelium oligosanthes: A C3 panicoid grass species.</title>
        <authorList>
            <person name="Studer A.J."/>
            <person name="Schnable J.C."/>
            <person name="Brutnell T.P."/>
        </authorList>
    </citation>
    <scope>NUCLEOTIDE SEQUENCE [LARGE SCALE GENOMIC DNA]</scope>
    <source>
        <strain evidence="14">cv. Kellogg 1175</strain>
        <tissue evidence="13">Leaf</tissue>
    </source>
</reference>
<comment type="catalytic activity">
    <reaction evidence="7">
        <text>L-seryl-[protein] + ATP = O-phospho-L-seryl-[protein] + ADP + H(+)</text>
        <dbReference type="Rhea" id="RHEA:17989"/>
        <dbReference type="Rhea" id="RHEA-COMP:9863"/>
        <dbReference type="Rhea" id="RHEA-COMP:11604"/>
        <dbReference type="ChEBI" id="CHEBI:15378"/>
        <dbReference type="ChEBI" id="CHEBI:29999"/>
        <dbReference type="ChEBI" id="CHEBI:30616"/>
        <dbReference type="ChEBI" id="CHEBI:83421"/>
        <dbReference type="ChEBI" id="CHEBI:456216"/>
        <dbReference type="EC" id="2.7.12.2"/>
    </reaction>
</comment>
<evidence type="ECO:0000256" key="6">
    <source>
        <dbReference type="ARBA" id="ARBA00038999"/>
    </source>
</evidence>
<evidence type="ECO:0000256" key="1">
    <source>
        <dbReference type="ARBA" id="ARBA00022679"/>
    </source>
</evidence>
<comment type="catalytic activity">
    <reaction evidence="8">
        <text>L-threonyl-[protein] + ATP = O-phospho-L-threonyl-[protein] + ADP + H(+)</text>
        <dbReference type="Rhea" id="RHEA:46608"/>
        <dbReference type="Rhea" id="RHEA-COMP:11060"/>
        <dbReference type="Rhea" id="RHEA-COMP:11605"/>
        <dbReference type="ChEBI" id="CHEBI:15378"/>
        <dbReference type="ChEBI" id="CHEBI:30013"/>
        <dbReference type="ChEBI" id="CHEBI:30616"/>
        <dbReference type="ChEBI" id="CHEBI:61977"/>
        <dbReference type="ChEBI" id="CHEBI:456216"/>
        <dbReference type="EC" id="2.7.12.2"/>
    </reaction>
</comment>
<evidence type="ECO:0000259" key="12">
    <source>
        <dbReference type="PROSITE" id="PS50177"/>
    </source>
</evidence>
<dbReference type="Pfam" id="PF00069">
    <property type="entry name" value="Pkinase"/>
    <property type="match status" value="1"/>
</dbReference>
<protein>
    <recommendedName>
        <fullName evidence="6">mitogen-activated protein kinase kinase</fullName>
        <ecNumber evidence="6">2.7.12.2</ecNumber>
    </recommendedName>
</protein>
<gene>
    <name evidence="13" type="ORF">BAE44_0003218</name>
</gene>
<dbReference type="InterPro" id="IPR011009">
    <property type="entry name" value="Kinase-like_dom_sf"/>
</dbReference>
<evidence type="ECO:0000256" key="2">
    <source>
        <dbReference type="ARBA" id="ARBA00022741"/>
    </source>
</evidence>
<dbReference type="PANTHER" id="PTHR48013">
    <property type="entry name" value="DUAL SPECIFICITY MITOGEN-ACTIVATED PROTEIN KINASE KINASE 5-RELATED"/>
    <property type="match status" value="1"/>
</dbReference>
<evidence type="ECO:0000256" key="10">
    <source>
        <dbReference type="SAM" id="MobiDB-lite"/>
    </source>
</evidence>
<keyword evidence="3 13" id="KW-0418">Kinase</keyword>
<dbReference type="AlphaFoldDB" id="A0A1E5WEF0"/>
<keyword evidence="2" id="KW-0547">Nucleotide-binding</keyword>
<comment type="similarity">
    <text evidence="5">Belongs to the protein kinase superfamily. STE Ser/Thr protein kinase family. MAP kinase kinase subfamily.</text>
</comment>
<dbReference type="InterPro" id="IPR032710">
    <property type="entry name" value="NTF2-like_dom_sf"/>
</dbReference>
<dbReference type="STRING" id="888268.A0A1E5WEF0"/>
<organism evidence="13 14">
    <name type="scientific">Dichanthelium oligosanthes</name>
    <dbReference type="NCBI Taxonomy" id="888268"/>
    <lineage>
        <taxon>Eukaryota</taxon>
        <taxon>Viridiplantae</taxon>
        <taxon>Streptophyta</taxon>
        <taxon>Embryophyta</taxon>
        <taxon>Tracheophyta</taxon>
        <taxon>Spermatophyta</taxon>
        <taxon>Magnoliopsida</taxon>
        <taxon>Liliopsida</taxon>
        <taxon>Poales</taxon>
        <taxon>Poaceae</taxon>
        <taxon>PACMAD clade</taxon>
        <taxon>Panicoideae</taxon>
        <taxon>Panicodae</taxon>
        <taxon>Paniceae</taxon>
        <taxon>Dichantheliinae</taxon>
        <taxon>Dichanthelium</taxon>
    </lineage>
</organism>
<dbReference type="OrthoDB" id="10252354at2759"/>
<dbReference type="PROSITE" id="PS50177">
    <property type="entry name" value="NTF2_DOMAIN"/>
    <property type="match status" value="1"/>
</dbReference>
<dbReference type="InterPro" id="IPR018222">
    <property type="entry name" value="Nuclear_transport_factor_2_euk"/>
</dbReference>
<dbReference type="EMBL" id="LWDX02011070">
    <property type="protein sequence ID" value="OEL35763.1"/>
    <property type="molecule type" value="Genomic_DNA"/>
</dbReference>
<evidence type="ECO:0000256" key="7">
    <source>
        <dbReference type="ARBA" id="ARBA00049014"/>
    </source>
</evidence>
<name>A0A1E5WEF0_9POAL</name>
<dbReference type="Proteomes" id="UP000095767">
    <property type="component" value="Unassembled WGS sequence"/>
</dbReference>
<dbReference type="GO" id="GO:0004708">
    <property type="term" value="F:MAP kinase kinase activity"/>
    <property type="evidence" value="ECO:0007669"/>
    <property type="project" value="UniProtKB-EC"/>
</dbReference>
<dbReference type="Gene3D" id="3.10.450.50">
    <property type="match status" value="1"/>
</dbReference>
<comment type="catalytic activity">
    <reaction evidence="9">
        <text>L-tyrosyl-[protein] + ATP = O-phospho-L-tyrosyl-[protein] + ADP + H(+)</text>
        <dbReference type="Rhea" id="RHEA:10596"/>
        <dbReference type="Rhea" id="RHEA-COMP:10136"/>
        <dbReference type="Rhea" id="RHEA-COMP:20101"/>
        <dbReference type="ChEBI" id="CHEBI:15378"/>
        <dbReference type="ChEBI" id="CHEBI:30616"/>
        <dbReference type="ChEBI" id="CHEBI:46858"/>
        <dbReference type="ChEBI" id="CHEBI:61978"/>
        <dbReference type="ChEBI" id="CHEBI:456216"/>
        <dbReference type="EC" id="2.7.12.2"/>
    </reaction>
</comment>
<sequence length="369" mass="41518">MAGLEELKKKLQPLLFDDPDRGGASTRVPFPEDTSDSYIVSDSGTVNLLSRSLGEYNINEHGFHKRSAGPDESDSDEKAYRCASHEMHIFGPIGTVTYMSPERIRNENYSYAADIWSLGLTILECATGKFPYDVNEGPANLMLQILDDPSPTPPEDAYSSEFCSFINDCLQKDADARPMCEQLLSHPFIKRYLKTDVDLAAYVKSVVDPTDRLKQIAEMLAIHYYLLFNGSDGIWHHMKTFYMEQSTFSFSGNMYVGQNDIFDSLSNIRKKLKGDRPREKIVHVVEKLHCRANGETGIAIRVSGSFIVGNQFLVCGDGIKPEGLPSLDELSIDIPSKRVGQFREQFILEPGNLMSCYYISKQDLYIIQS</sequence>
<feature type="region of interest" description="Disordered" evidence="10">
    <location>
        <begin position="15"/>
        <end position="36"/>
    </location>
</feature>
<dbReference type="SUPFAM" id="SSF56112">
    <property type="entry name" value="Protein kinase-like (PK-like)"/>
    <property type="match status" value="1"/>
</dbReference>
<feature type="domain" description="Protein kinase" evidence="11">
    <location>
        <begin position="1"/>
        <end position="189"/>
    </location>
</feature>
<dbReference type="SMART" id="SM00220">
    <property type="entry name" value="S_TKc"/>
    <property type="match status" value="1"/>
</dbReference>
<dbReference type="EC" id="2.7.12.2" evidence="6"/>
<evidence type="ECO:0000313" key="13">
    <source>
        <dbReference type="EMBL" id="OEL35763.1"/>
    </source>
</evidence>
<dbReference type="InterPro" id="IPR000719">
    <property type="entry name" value="Prot_kinase_dom"/>
</dbReference>
<evidence type="ECO:0000313" key="14">
    <source>
        <dbReference type="Proteomes" id="UP000095767"/>
    </source>
</evidence>
<evidence type="ECO:0000256" key="3">
    <source>
        <dbReference type="ARBA" id="ARBA00022777"/>
    </source>
</evidence>
<keyword evidence="1" id="KW-0808">Transferase</keyword>
<keyword evidence="14" id="KW-1185">Reference proteome</keyword>
<dbReference type="FunFam" id="3.10.450.50:FF:000012">
    <property type="entry name" value="Mitogen-activated protein kinase kinase 3"/>
    <property type="match status" value="1"/>
</dbReference>
<evidence type="ECO:0000256" key="8">
    <source>
        <dbReference type="ARBA" id="ARBA00049299"/>
    </source>
</evidence>
<evidence type="ECO:0000256" key="9">
    <source>
        <dbReference type="ARBA" id="ARBA00051693"/>
    </source>
</evidence>
<dbReference type="GO" id="GO:0005524">
    <property type="term" value="F:ATP binding"/>
    <property type="evidence" value="ECO:0007669"/>
    <property type="project" value="UniProtKB-KW"/>
</dbReference>